<feature type="region of interest" description="Disordered" evidence="1">
    <location>
        <begin position="23"/>
        <end position="43"/>
    </location>
</feature>
<dbReference type="AlphaFoldDB" id="A0A7J5TYA4"/>
<gene>
    <name evidence="2" type="ORF">F5984_13090</name>
</gene>
<sequence>MLKELLILFLVFGIIDASVAQDPAYPDPNQSRERVRPAGDSEPFKGANTITLISGADNLFTTVGQILTEEGYTVKADREFGSIVTDERSAPNNPQHGMVIKAFVKNNTIRMSATIQPHMSFSYAGVTTSGTPIPAEYRNTNMTVHRIVFLELDRVARLIADAVAAQKLTYSVR</sequence>
<feature type="compositionally biased region" description="Basic and acidic residues" evidence="1">
    <location>
        <begin position="30"/>
        <end position="43"/>
    </location>
</feature>
<proteinExistence type="predicted"/>
<dbReference type="Proteomes" id="UP000488299">
    <property type="component" value="Unassembled WGS sequence"/>
</dbReference>
<name>A0A7J5TYA4_9BACT</name>
<evidence type="ECO:0000256" key="1">
    <source>
        <dbReference type="SAM" id="MobiDB-lite"/>
    </source>
</evidence>
<reference evidence="2 3" key="1">
    <citation type="submission" date="2019-10" db="EMBL/GenBank/DDBJ databases">
        <title>Rudanella paleaurantiibacter sp. nov., isolated from sludge.</title>
        <authorList>
            <person name="Xu S.Q."/>
        </authorList>
    </citation>
    <scope>NUCLEOTIDE SEQUENCE [LARGE SCALE GENOMIC DNA]</scope>
    <source>
        <strain evidence="2 3">HX-22-17</strain>
    </source>
</reference>
<evidence type="ECO:0000313" key="2">
    <source>
        <dbReference type="EMBL" id="KAB7730112.1"/>
    </source>
</evidence>
<evidence type="ECO:0000313" key="3">
    <source>
        <dbReference type="Proteomes" id="UP000488299"/>
    </source>
</evidence>
<accession>A0A7J5TYA4</accession>
<dbReference type="EMBL" id="WELI01000005">
    <property type="protein sequence ID" value="KAB7730112.1"/>
    <property type="molecule type" value="Genomic_DNA"/>
</dbReference>
<protein>
    <submittedName>
        <fullName evidence="2">Uncharacterized protein</fullName>
    </submittedName>
</protein>
<organism evidence="2 3">
    <name type="scientific">Rudanella paleaurantiibacter</name>
    <dbReference type="NCBI Taxonomy" id="2614655"/>
    <lineage>
        <taxon>Bacteria</taxon>
        <taxon>Pseudomonadati</taxon>
        <taxon>Bacteroidota</taxon>
        <taxon>Cytophagia</taxon>
        <taxon>Cytophagales</taxon>
        <taxon>Cytophagaceae</taxon>
        <taxon>Rudanella</taxon>
    </lineage>
</organism>
<keyword evidence="3" id="KW-1185">Reference proteome</keyword>
<comment type="caution">
    <text evidence="2">The sequence shown here is derived from an EMBL/GenBank/DDBJ whole genome shotgun (WGS) entry which is preliminary data.</text>
</comment>
<dbReference type="RefSeq" id="WP_152124719.1">
    <property type="nucleotide sequence ID" value="NZ_WELI01000005.1"/>
</dbReference>